<name>A0A1S2VDN6_9BACT</name>
<accession>A0A1S2VDN6</accession>
<dbReference type="InterPro" id="IPR013087">
    <property type="entry name" value="Znf_C2H2_type"/>
</dbReference>
<dbReference type="Proteomes" id="UP000181790">
    <property type="component" value="Unassembled WGS sequence"/>
</dbReference>
<reference evidence="2 3" key="1">
    <citation type="submission" date="2016-10" db="EMBL/GenBank/DDBJ databases">
        <title>Arsenicibacter rosenii gen. nov., sp. nov., an efficient arsenic-methylating bacterium isolated from an arsenic-contaminated paddy soil.</title>
        <authorList>
            <person name="Huang K."/>
        </authorList>
    </citation>
    <scope>NUCLEOTIDE SEQUENCE [LARGE SCALE GENOMIC DNA]</scope>
    <source>
        <strain evidence="2 3">SM-1</strain>
    </source>
</reference>
<evidence type="ECO:0000259" key="1">
    <source>
        <dbReference type="PROSITE" id="PS50157"/>
    </source>
</evidence>
<evidence type="ECO:0000313" key="2">
    <source>
        <dbReference type="EMBL" id="OIN56809.1"/>
    </source>
</evidence>
<comment type="caution">
    <text evidence="2">The sequence shown here is derived from an EMBL/GenBank/DDBJ whole genome shotgun (WGS) entry which is preliminary data.</text>
</comment>
<protein>
    <recommendedName>
        <fullName evidence="1">C2H2-type domain-containing protein</fullName>
    </recommendedName>
</protein>
<feature type="domain" description="C2H2-type" evidence="1">
    <location>
        <begin position="109"/>
        <end position="134"/>
    </location>
</feature>
<dbReference type="AlphaFoldDB" id="A0A1S2VDN6"/>
<proteinExistence type="predicted"/>
<dbReference type="SMART" id="SM00355">
    <property type="entry name" value="ZnF_C2H2"/>
    <property type="match status" value="1"/>
</dbReference>
<sequence length="134" mass="13993">MVPSRRTAALTRMEELMERMHGVAASDESIQRSILNLLGIAAHNAGVAVGDWFREYYTKKSGAGLAGGLCTDGNAGAHGKGGACVYPPAPVVREAPAAPAPQVLPASGLECPKCGRVFGSPAALKGHQKKHRYE</sequence>
<dbReference type="PROSITE" id="PS00028">
    <property type="entry name" value="ZINC_FINGER_C2H2_1"/>
    <property type="match status" value="1"/>
</dbReference>
<dbReference type="PROSITE" id="PS50157">
    <property type="entry name" value="ZINC_FINGER_C2H2_2"/>
    <property type="match status" value="1"/>
</dbReference>
<keyword evidence="3" id="KW-1185">Reference proteome</keyword>
<dbReference type="RefSeq" id="WP_071505535.1">
    <property type="nucleotide sequence ID" value="NZ_MORL01000018.1"/>
</dbReference>
<organism evidence="2 3">
    <name type="scientific">Arsenicibacter rosenii</name>
    <dbReference type="NCBI Taxonomy" id="1750698"/>
    <lineage>
        <taxon>Bacteria</taxon>
        <taxon>Pseudomonadati</taxon>
        <taxon>Bacteroidota</taxon>
        <taxon>Cytophagia</taxon>
        <taxon>Cytophagales</taxon>
        <taxon>Spirosomataceae</taxon>
        <taxon>Arsenicibacter</taxon>
    </lineage>
</organism>
<dbReference type="EMBL" id="MORL01000018">
    <property type="protein sequence ID" value="OIN56809.1"/>
    <property type="molecule type" value="Genomic_DNA"/>
</dbReference>
<gene>
    <name evidence="2" type="ORF">BLX24_22810</name>
</gene>
<evidence type="ECO:0000313" key="3">
    <source>
        <dbReference type="Proteomes" id="UP000181790"/>
    </source>
</evidence>